<proteinExistence type="predicted"/>
<name>A0AC61DB05_9FIRM</name>
<dbReference type="EMBL" id="PEDL01000011">
    <property type="protein sequence ID" value="PHV70426.1"/>
    <property type="molecule type" value="Genomic_DNA"/>
</dbReference>
<gene>
    <name evidence="1" type="ORF">CS063_11040</name>
</gene>
<reference evidence="1" key="1">
    <citation type="submission" date="2017-10" db="EMBL/GenBank/DDBJ databases">
        <title>Genome sequence of cellulolytic Lachnospiraceae bacterium XHS1971 isolated from hotspring sediment.</title>
        <authorList>
            <person name="Vasudevan G."/>
            <person name="Joshi A.J."/>
            <person name="Hivarkar S."/>
            <person name="Lanjekar V.B."/>
            <person name="Dhakephalkar P.K."/>
            <person name="Dagar S."/>
        </authorList>
    </citation>
    <scope>NUCLEOTIDE SEQUENCE</scope>
    <source>
        <strain evidence="1">XHS1971</strain>
    </source>
</reference>
<organism evidence="1 2">
    <name type="scientific">Sporanaerobium hydrogeniformans</name>
    <dbReference type="NCBI Taxonomy" id="3072179"/>
    <lineage>
        <taxon>Bacteria</taxon>
        <taxon>Bacillati</taxon>
        <taxon>Bacillota</taxon>
        <taxon>Clostridia</taxon>
        <taxon>Lachnospirales</taxon>
        <taxon>Lachnospiraceae</taxon>
        <taxon>Sporanaerobium</taxon>
    </lineage>
</organism>
<evidence type="ECO:0000313" key="2">
    <source>
        <dbReference type="Proteomes" id="UP000224460"/>
    </source>
</evidence>
<evidence type="ECO:0000313" key="1">
    <source>
        <dbReference type="EMBL" id="PHV70426.1"/>
    </source>
</evidence>
<accession>A0AC61DB05</accession>
<sequence length="575" mass="66406">MPYPLWITDLDSNILFLNSPFEELFHVKFNRVKGRKSSEIFGQEQARLYEEQKIQCIQTGRLSIIEVQNNSETIGGYIFPLKDRLGQIQAVAGIVMNVNERKRREAQIEQQKDILRTIIDAMPQAIFYKDEESRFKGYNRTFEQFYKEKGITEIQGKTDLDILEDKIQAKVFMEQDQEILQSKQTKCFECTTKNAKGQLRIEENVKIPVLNSKGEAYGIVGVSRDITQQKTLEEKLRYLSEVDILTGLYNRHSFEEKIEELNKEEYMPLGIIMGDVNGLKLVNDTLGHMEGDKLIKSISEVLYKVCEGRGYAFRWGGDEFIILLPNHDESQCEEIINTILEECNRYEYEFVQLSVALGESIKQKVDEDIYTCIKKVEDKVYRQKLLEKKSIRSSVMSSLQKSLEEKNMETEIHTERVTAYAQAIGKLLNLKISELDELTLAAQLHDIGKIGISEEILLKAEPLTEEEFRIMKTHAEKGYRIINASSELVNVATCVLTHHERWDGKGYPLGLKGEEIPLLARIIHIADAYDTMMQERVYKKAMSKEKAKEELKRCAETQFDPGIVGKFINYLENQE</sequence>
<protein>
    <submittedName>
        <fullName evidence="1">GGDEF domain-containing protein</fullName>
    </submittedName>
</protein>
<keyword evidence="2" id="KW-1185">Reference proteome</keyword>
<comment type="caution">
    <text evidence="1">The sequence shown here is derived from an EMBL/GenBank/DDBJ whole genome shotgun (WGS) entry which is preliminary data.</text>
</comment>
<dbReference type="Proteomes" id="UP000224460">
    <property type="component" value="Unassembled WGS sequence"/>
</dbReference>